<name>A0A841ZKU5_9LIST</name>
<protein>
    <submittedName>
        <fullName evidence="4">DUF916 and DUF3324 domain-containing protein</fullName>
    </submittedName>
</protein>
<feature type="domain" description="WxL Interacting Protein host binding" evidence="3">
    <location>
        <begin position="179"/>
        <end position="311"/>
    </location>
</feature>
<dbReference type="Proteomes" id="UP000559885">
    <property type="component" value="Unassembled WGS sequence"/>
</dbReference>
<reference evidence="4 5" key="1">
    <citation type="submission" date="2020-03" db="EMBL/GenBank/DDBJ databases">
        <title>Soil Listeria distribution.</title>
        <authorList>
            <person name="Liao J."/>
            <person name="Wiedmann M."/>
        </authorList>
    </citation>
    <scope>NUCLEOTIDE SEQUENCE [LARGE SCALE GENOMIC DNA]</scope>
    <source>
        <strain evidence="4 5">FSL L7-1507</strain>
    </source>
</reference>
<gene>
    <name evidence="4" type="ORF">HB912_00650</name>
</gene>
<evidence type="ECO:0000259" key="2">
    <source>
        <dbReference type="Pfam" id="PF06030"/>
    </source>
</evidence>
<feature type="domain" description="WxL Interacting Protein peptidoglycan binding" evidence="2">
    <location>
        <begin position="49"/>
        <end position="167"/>
    </location>
</feature>
<dbReference type="Pfam" id="PF11797">
    <property type="entry name" value="WxLIP_HBD"/>
    <property type="match status" value="1"/>
</dbReference>
<dbReference type="RefSeq" id="WP_185371757.1">
    <property type="nucleotide sequence ID" value="NZ_JAARRM010000001.1"/>
</dbReference>
<evidence type="ECO:0000259" key="3">
    <source>
        <dbReference type="Pfam" id="PF11797"/>
    </source>
</evidence>
<dbReference type="InterPro" id="IPR021759">
    <property type="entry name" value="WxLIP_HBD"/>
</dbReference>
<accession>A0A841ZKU5</accession>
<keyword evidence="1" id="KW-0472">Membrane</keyword>
<keyword evidence="1" id="KW-0812">Transmembrane</keyword>
<organism evidence="4 5">
    <name type="scientific">Listeria aquatica</name>
    <dbReference type="NCBI Taxonomy" id="1494960"/>
    <lineage>
        <taxon>Bacteria</taxon>
        <taxon>Bacillati</taxon>
        <taxon>Bacillota</taxon>
        <taxon>Bacilli</taxon>
        <taxon>Bacillales</taxon>
        <taxon>Listeriaceae</taxon>
        <taxon>Listeria</taxon>
    </lineage>
</organism>
<comment type="caution">
    <text evidence="4">The sequence shown here is derived from an EMBL/GenBank/DDBJ whole genome shotgun (WGS) entry which is preliminary data.</text>
</comment>
<evidence type="ECO:0000313" key="4">
    <source>
        <dbReference type="EMBL" id="MBC1520152.1"/>
    </source>
</evidence>
<evidence type="ECO:0000256" key="1">
    <source>
        <dbReference type="SAM" id="Phobius"/>
    </source>
</evidence>
<feature type="transmembrane region" description="Helical" evidence="1">
    <location>
        <begin position="332"/>
        <end position="350"/>
    </location>
</feature>
<dbReference type="InterPro" id="IPR010317">
    <property type="entry name" value="WxLIP_PGBD"/>
</dbReference>
<evidence type="ECO:0000313" key="5">
    <source>
        <dbReference type="Proteomes" id="UP000559885"/>
    </source>
</evidence>
<proteinExistence type="predicted"/>
<dbReference type="EMBL" id="JAARRM010000001">
    <property type="protein sequence ID" value="MBC1520152.1"/>
    <property type="molecule type" value="Genomic_DNA"/>
</dbReference>
<dbReference type="Pfam" id="PF06030">
    <property type="entry name" value="WxLIP_PGBD"/>
    <property type="match status" value="1"/>
</dbReference>
<keyword evidence="1" id="KW-1133">Transmembrane helix</keyword>
<sequence>MAISLFRLIAILSRKEMKMDINRVLSSVIIGIVIFLGAAGSVQASDMNYSVQANIPANQLDKTKTYFDLRMKPREKETISLTLKNKSGEVATILVEPNRATTNRNGVINYAASNEKRDNSLEVDFEQLISSKKEVKLAPNEEKKVDFTLQMPKRPFSGMVLGGFYVHKKEANTTRAGAKEVQVKNDFSYVIGVKLTESDEPVVPDLRLNEVKPGLENYRTMVSANIQNTSATIVSNLHIEAEVFRQGEEKAIHHVKRDNQAMAPNSNYDFIIPWDKAKLASGKYLLKLKADDGAGHKWDFRKGLLIREKDRALNEEALLLPKERHSVLKSSLIVGGLFVGMISILTFFVIRSRKKSES</sequence>
<dbReference type="AlphaFoldDB" id="A0A841ZKU5"/>